<dbReference type="Gene3D" id="3.40.50.880">
    <property type="match status" value="1"/>
</dbReference>
<evidence type="ECO:0000256" key="9">
    <source>
        <dbReference type="HAMAP-Rule" id="MF_00027"/>
    </source>
</evidence>
<keyword evidence="8 9" id="KW-0315">Glutamine amidotransferase</keyword>
<keyword evidence="5 9" id="KW-0547">Nucleotide-binding</keyword>
<comment type="domain">
    <text evidence="9">Comprises of two domains. The C-terminal domain contains the binding site for glutamine and catalyzes the hydrolysis of this substrate to glutamate and ammonia. The N-terminal domain is anticipated to bind ATP and cobyrinate and catalyzes the ultimate synthesis of the diamide product. The ammonia produced via the glutaminase domain is probably translocated to the adjacent domain via a molecular tunnel, where it reacts with an activated intermediate.</text>
</comment>
<dbReference type="PANTHER" id="PTHR43873:SF1">
    <property type="entry name" value="COBYRINATE A,C-DIAMIDE SYNTHASE"/>
    <property type="match status" value="1"/>
</dbReference>
<dbReference type="Gene3D" id="3.40.50.300">
    <property type="entry name" value="P-loop containing nucleotide triphosphate hydrolases"/>
    <property type="match status" value="1"/>
</dbReference>
<evidence type="ECO:0000256" key="1">
    <source>
        <dbReference type="ARBA" id="ARBA00001946"/>
    </source>
</evidence>
<dbReference type="InterPro" id="IPR002586">
    <property type="entry name" value="CobQ/CobB/MinD/ParA_Nub-bd_dom"/>
</dbReference>
<dbReference type="InterPro" id="IPR027417">
    <property type="entry name" value="P-loop_NTPase"/>
</dbReference>
<name>A0A451AA82_9GAMM</name>
<evidence type="ECO:0000259" key="10">
    <source>
        <dbReference type="Pfam" id="PF01656"/>
    </source>
</evidence>
<comment type="similarity">
    <text evidence="9">Belongs to the CobB/CbiA family.</text>
</comment>
<evidence type="ECO:0000313" key="12">
    <source>
        <dbReference type="EMBL" id="VFK62940.1"/>
    </source>
</evidence>
<feature type="domain" description="CobB/CobQ-like glutamine amidotransferase" evidence="11">
    <location>
        <begin position="312"/>
        <end position="505"/>
    </location>
</feature>
<evidence type="ECO:0000256" key="3">
    <source>
        <dbReference type="ARBA" id="ARBA00022573"/>
    </source>
</evidence>
<dbReference type="NCBIfam" id="TIGR00379">
    <property type="entry name" value="cobB"/>
    <property type="match status" value="1"/>
</dbReference>
<keyword evidence="3 9" id="KW-0169">Cobalamin biosynthesis</keyword>
<dbReference type="SUPFAM" id="SSF52540">
    <property type="entry name" value="P-loop containing nucleoside triphosphate hydrolases"/>
    <property type="match status" value="1"/>
</dbReference>
<evidence type="ECO:0000256" key="2">
    <source>
        <dbReference type="ARBA" id="ARBA00006205"/>
    </source>
</evidence>
<dbReference type="InterPro" id="IPR011698">
    <property type="entry name" value="GATase_3"/>
</dbReference>
<comment type="catalytic activity">
    <reaction evidence="9">
        <text>cob(II)yrinate + 2 L-glutamine + 2 ATP + 2 H2O = cob(II)yrinate a,c diamide + 2 L-glutamate + 2 ADP + 2 phosphate + 2 H(+)</text>
        <dbReference type="Rhea" id="RHEA:26289"/>
        <dbReference type="ChEBI" id="CHEBI:15377"/>
        <dbReference type="ChEBI" id="CHEBI:15378"/>
        <dbReference type="ChEBI" id="CHEBI:29985"/>
        <dbReference type="ChEBI" id="CHEBI:30616"/>
        <dbReference type="ChEBI" id="CHEBI:43474"/>
        <dbReference type="ChEBI" id="CHEBI:58359"/>
        <dbReference type="ChEBI" id="CHEBI:58537"/>
        <dbReference type="ChEBI" id="CHEBI:58894"/>
        <dbReference type="ChEBI" id="CHEBI:456216"/>
        <dbReference type="EC" id="6.3.5.11"/>
    </reaction>
</comment>
<comment type="similarity">
    <text evidence="2">Belongs to the CobB/CobQ family. CobQ subfamily.</text>
</comment>
<dbReference type="UniPathway" id="UPA00148">
    <property type="reaction ID" value="UER00231"/>
</dbReference>
<dbReference type="GO" id="GO:0009236">
    <property type="term" value="P:cobalamin biosynthetic process"/>
    <property type="evidence" value="ECO:0007669"/>
    <property type="project" value="UniProtKB-UniRule"/>
</dbReference>
<evidence type="ECO:0000256" key="6">
    <source>
        <dbReference type="ARBA" id="ARBA00022840"/>
    </source>
</evidence>
<dbReference type="InterPro" id="IPR029062">
    <property type="entry name" value="Class_I_gatase-like"/>
</dbReference>
<dbReference type="Pfam" id="PF01656">
    <property type="entry name" value="CbiA"/>
    <property type="match status" value="1"/>
</dbReference>
<comment type="function">
    <text evidence="9">Catalyzes the ATP-dependent amidation of the two carboxylate groups at positions a and c of cobyrinate, using either L-glutamine or ammonia as the nitrogen source.</text>
</comment>
<feature type="active site" description="Nucleophile" evidence="9">
    <location>
        <position position="394"/>
    </location>
</feature>
<keyword evidence="4 9" id="KW-0436">Ligase</keyword>
<organism evidence="12">
    <name type="scientific">Candidatus Kentrum sp. TC</name>
    <dbReference type="NCBI Taxonomy" id="2126339"/>
    <lineage>
        <taxon>Bacteria</taxon>
        <taxon>Pseudomonadati</taxon>
        <taxon>Pseudomonadota</taxon>
        <taxon>Gammaproteobacteria</taxon>
        <taxon>Candidatus Kentrum</taxon>
    </lineage>
</organism>
<comment type="miscellaneous">
    <text evidence="9">The a and c carboxylates of cobyrinate are activated for nucleophilic attack via formation of a phosphorylated intermediate by ATP. CbiA catalyzes first the amidation of the c-carboxylate, and then that of the a-carboxylate.</text>
</comment>
<dbReference type="GO" id="GO:0005524">
    <property type="term" value="F:ATP binding"/>
    <property type="evidence" value="ECO:0007669"/>
    <property type="project" value="UniProtKB-UniRule"/>
</dbReference>
<feature type="domain" description="CobQ/CobB/MinD/ParA nucleotide binding" evidence="10">
    <location>
        <begin position="69"/>
        <end position="245"/>
    </location>
</feature>
<dbReference type="NCBIfam" id="NF002204">
    <property type="entry name" value="PRK01077.1"/>
    <property type="match status" value="1"/>
</dbReference>
<gene>
    <name evidence="9" type="primary">cbiA</name>
    <name evidence="12" type="ORF">BECKTC1821F_GA0114240_108210</name>
</gene>
<evidence type="ECO:0000256" key="4">
    <source>
        <dbReference type="ARBA" id="ARBA00022598"/>
    </source>
</evidence>
<keyword evidence="7 9" id="KW-0460">Magnesium</keyword>
<evidence type="ECO:0000259" key="11">
    <source>
        <dbReference type="Pfam" id="PF07685"/>
    </source>
</evidence>
<dbReference type="HAMAP" id="MF_00027">
    <property type="entry name" value="CobB_CbiA"/>
    <property type="match status" value="1"/>
</dbReference>
<dbReference type="EC" id="6.3.5.11" evidence="9"/>
<evidence type="ECO:0000256" key="7">
    <source>
        <dbReference type="ARBA" id="ARBA00022842"/>
    </source>
</evidence>
<dbReference type="EMBL" id="CAADFW010000082">
    <property type="protein sequence ID" value="VFK62940.1"/>
    <property type="molecule type" value="Genomic_DNA"/>
</dbReference>
<comment type="cofactor">
    <cofactor evidence="1 9">
        <name>Mg(2+)</name>
        <dbReference type="ChEBI" id="CHEBI:18420"/>
    </cofactor>
</comment>
<dbReference type="Pfam" id="PF07685">
    <property type="entry name" value="GATase_3"/>
    <property type="match status" value="1"/>
</dbReference>
<dbReference type="GO" id="GO:0042242">
    <property type="term" value="F:cobyrinic acid a,c-diamide synthase activity"/>
    <property type="evidence" value="ECO:0007669"/>
    <property type="project" value="UniProtKB-UniRule"/>
</dbReference>
<dbReference type="CDD" id="cd03130">
    <property type="entry name" value="GATase1_CobB"/>
    <property type="match status" value="1"/>
</dbReference>
<dbReference type="AlphaFoldDB" id="A0A451AA82"/>
<sequence length="527" mass="58109">MGARRFFFRLLPAYPTLYQGEKVFSDFLPPSVGYVYFPLIVDSREGFASGHFMNNPLSRLYLSATRRSSGKTTIAVGLCRALRDRGIAVQPFKKGPDYIDPIWLGMASDRDCHNLDFHTMGSREIQAFFLRESAHANISIIEGNQGLYDSVDVKGKNSNAALARLLRTRVVLIIDTHGMTRSIVPLLLGYQTFEPEVKIAGVLLNHVGDSRHEGKLRAAIDYYTDLPVLGAIPRDIGIEIPERHLGLVPGNELGGAHAFIARAARIVEANVALDRLIEISDSAPSLTHTAMEEDIARNPSQNVGSIGKAPVKIGIPRDPAFGFYYPGDLAALRRAGSELVFFDTFSDTTLPPVDGLFIGGGFPEVHREALEANVALRRSIRAAIENGIPAYAECGGLMYLTRGISWHGKRHEMVGAIPAETVMRARPRGRGYVVLRETGKGPWNLSPQGGQSVEIRAHEFHHADIAISEPGKGFEYAYEVLRGYGIDGKHDGIAFRNLLAGFSHLRDVGKNHWAKRFVGYVRKIRDM</sequence>
<keyword evidence="6 9" id="KW-0067">ATP-binding</keyword>
<reference evidence="12" key="1">
    <citation type="submission" date="2019-02" db="EMBL/GenBank/DDBJ databases">
        <authorList>
            <person name="Gruber-Vodicka R. H."/>
            <person name="Seah K. B. B."/>
        </authorList>
    </citation>
    <scope>NUCLEOTIDE SEQUENCE</scope>
    <source>
        <strain evidence="12">BECK_BZ126</strain>
    </source>
</reference>
<evidence type="ECO:0000256" key="8">
    <source>
        <dbReference type="ARBA" id="ARBA00022962"/>
    </source>
</evidence>
<accession>A0A451AA82</accession>
<proteinExistence type="inferred from homology"/>
<protein>
    <recommendedName>
        <fullName evidence="9">Cobyrinate a,c-diamide synthase</fullName>
        <ecNumber evidence="9">6.3.5.11</ecNumber>
    </recommendedName>
    <alternativeName>
        <fullName evidence="9">Cobyrinic acid a,c-diamide synthetase</fullName>
    </alternativeName>
</protein>
<dbReference type="InterPro" id="IPR004484">
    <property type="entry name" value="CbiA/CobB_synth"/>
</dbReference>
<dbReference type="PANTHER" id="PTHR43873">
    <property type="entry name" value="COBYRINATE A,C-DIAMIDE SYNTHASE"/>
    <property type="match status" value="1"/>
</dbReference>
<dbReference type="PROSITE" id="PS51274">
    <property type="entry name" value="GATASE_COBBQ"/>
    <property type="match status" value="1"/>
</dbReference>
<dbReference type="SUPFAM" id="SSF52317">
    <property type="entry name" value="Class I glutamine amidotransferase-like"/>
    <property type="match status" value="1"/>
</dbReference>
<comment type="pathway">
    <text evidence="9">Cofactor biosynthesis; adenosylcobalamin biosynthesis; cob(II)yrinate a,c-diamide from sirohydrochlorin (anaerobic route): step 10/10.</text>
</comment>
<dbReference type="CDD" id="cd05388">
    <property type="entry name" value="CobB_N"/>
    <property type="match status" value="1"/>
</dbReference>
<evidence type="ECO:0000256" key="5">
    <source>
        <dbReference type="ARBA" id="ARBA00022741"/>
    </source>
</evidence>
<feature type="site" description="Increases nucleophilicity of active site Cys" evidence="9">
    <location>
        <position position="504"/>
    </location>
</feature>